<dbReference type="Proteomes" id="UP000188235">
    <property type="component" value="Chromosome"/>
</dbReference>
<keyword evidence="3" id="KW-1185">Reference proteome</keyword>
<dbReference type="InterPro" id="IPR052366">
    <property type="entry name" value="GTP_Pyrophosphokinase"/>
</dbReference>
<dbReference type="InterPro" id="IPR007685">
    <property type="entry name" value="RelA_SpoT"/>
</dbReference>
<dbReference type="PANTHER" id="PTHR47837">
    <property type="entry name" value="GTP PYROPHOSPHOKINASE YJBM"/>
    <property type="match status" value="1"/>
</dbReference>
<gene>
    <name evidence="2" type="ORF">BW733_05475</name>
</gene>
<reference evidence="2 3" key="1">
    <citation type="journal article" date="2008" name="Int. J. Syst. Evol. Microbiol.">
        <title>Tessaracoccus flavescens sp. nov., isolated from marine sediment.</title>
        <authorList>
            <person name="Lee D.W."/>
            <person name="Lee S.D."/>
        </authorList>
    </citation>
    <scope>NUCLEOTIDE SEQUENCE [LARGE SCALE GENOMIC DNA]</scope>
    <source>
        <strain evidence="2 3">SST-39T</strain>
    </source>
</reference>
<dbReference type="GO" id="GO:0016301">
    <property type="term" value="F:kinase activity"/>
    <property type="evidence" value="ECO:0007669"/>
    <property type="project" value="UniProtKB-KW"/>
</dbReference>
<dbReference type="KEGG" id="tfa:BW733_05475"/>
<evidence type="ECO:0000313" key="2">
    <source>
        <dbReference type="EMBL" id="AQP50360.1"/>
    </source>
</evidence>
<dbReference type="Gene3D" id="1.10.287.860">
    <property type="entry name" value="Nucleotidyltransferase"/>
    <property type="match status" value="1"/>
</dbReference>
<dbReference type="RefSeq" id="WP_202970293.1">
    <property type="nucleotide sequence ID" value="NZ_CP019607.1"/>
</dbReference>
<dbReference type="SUPFAM" id="SSF81301">
    <property type="entry name" value="Nucleotidyltransferase"/>
    <property type="match status" value="1"/>
</dbReference>
<proteinExistence type="predicted"/>
<keyword evidence="2" id="KW-0418">Kinase</keyword>
<dbReference type="STRING" id="399497.BW733_05475"/>
<organism evidence="2 3">
    <name type="scientific">Tessaracoccus flavescens</name>
    <dbReference type="NCBI Taxonomy" id="399497"/>
    <lineage>
        <taxon>Bacteria</taxon>
        <taxon>Bacillati</taxon>
        <taxon>Actinomycetota</taxon>
        <taxon>Actinomycetes</taxon>
        <taxon>Propionibacteriales</taxon>
        <taxon>Propionibacteriaceae</taxon>
        <taxon>Tessaracoccus</taxon>
    </lineage>
</organism>
<dbReference type="GO" id="GO:0015969">
    <property type="term" value="P:guanosine tetraphosphate metabolic process"/>
    <property type="evidence" value="ECO:0007669"/>
    <property type="project" value="InterPro"/>
</dbReference>
<dbReference type="InterPro" id="IPR043519">
    <property type="entry name" value="NT_sf"/>
</dbReference>
<feature type="domain" description="RelA/SpoT" evidence="1">
    <location>
        <begin position="73"/>
        <end position="196"/>
    </location>
</feature>
<dbReference type="PANTHER" id="PTHR47837:SF2">
    <property type="entry name" value="GTP PYROPHOSPHOKINASE YWAC"/>
    <property type="match status" value="1"/>
</dbReference>
<keyword evidence="2" id="KW-0808">Transferase</keyword>
<evidence type="ECO:0000259" key="1">
    <source>
        <dbReference type="SMART" id="SM00954"/>
    </source>
</evidence>
<name>A0A1Q2CW87_9ACTN</name>
<dbReference type="CDD" id="cd05399">
    <property type="entry name" value="NT_Rel-Spo_like"/>
    <property type="match status" value="1"/>
</dbReference>
<dbReference type="AlphaFoldDB" id="A0A1Q2CW87"/>
<evidence type="ECO:0000313" key="3">
    <source>
        <dbReference type="Proteomes" id="UP000188235"/>
    </source>
</evidence>
<sequence>MADPAPTLPPMIRDYLEASDNDAELSIRMLQADMAKFRLEYSCGMDEVATKINILRQEFDQTHQYKPIEHVKTRLKSMESLLDKVTRTDCPRSFDAIRERIRDIAGIRVVCTFVEDTYRVAEILLQQPDITLLQKKDYIVNPKGNGYQSLHLIVSVPVFLSDRSIQVPVEVQIRTIAMDFWASIEHQIHYKYAGQVPTHLQENLRDVARVASSLDRQMGDLRAEVRSLERLPADARDAATP</sequence>
<dbReference type="SMART" id="SM00954">
    <property type="entry name" value="RelA_SpoT"/>
    <property type="match status" value="1"/>
</dbReference>
<accession>A0A1Q2CW87</accession>
<dbReference type="Pfam" id="PF04607">
    <property type="entry name" value="RelA_SpoT"/>
    <property type="match status" value="1"/>
</dbReference>
<dbReference type="Gene3D" id="3.30.460.10">
    <property type="entry name" value="Beta Polymerase, domain 2"/>
    <property type="match status" value="1"/>
</dbReference>
<protein>
    <submittedName>
        <fullName evidence="2">GTP pyrophosphokinase</fullName>
    </submittedName>
</protein>
<dbReference type="EMBL" id="CP019607">
    <property type="protein sequence ID" value="AQP50360.1"/>
    <property type="molecule type" value="Genomic_DNA"/>
</dbReference>